<dbReference type="EMBL" id="ML210204">
    <property type="protein sequence ID" value="TFK24221.1"/>
    <property type="molecule type" value="Genomic_DNA"/>
</dbReference>
<keyword evidence="1" id="KW-0812">Transmembrane</keyword>
<dbReference type="AlphaFoldDB" id="A0A5C3KUB6"/>
<evidence type="ECO:0000313" key="2">
    <source>
        <dbReference type="EMBL" id="TFK24221.1"/>
    </source>
</evidence>
<accession>A0A5C3KUB6</accession>
<feature type="transmembrane region" description="Helical" evidence="1">
    <location>
        <begin position="255"/>
        <end position="272"/>
    </location>
</feature>
<feature type="transmembrane region" description="Helical" evidence="1">
    <location>
        <begin position="137"/>
        <end position="159"/>
    </location>
</feature>
<gene>
    <name evidence="2" type="ORF">FA15DRAFT_555589</name>
</gene>
<feature type="transmembrane region" description="Helical" evidence="1">
    <location>
        <begin position="179"/>
        <end position="200"/>
    </location>
</feature>
<feature type="non-terminal residue" evidence="2">
    <location>
        <position position="281"/>
    </location>
</feature>
<organism evidence="2 3">
    <name type="scientific">Coprinopsis marcescibilis</name>
    <name type="common">Agaric fungus</name>
    <name type="synonym">Psathyrella marcescibilis</name>
    <dbReference type="NCBI Taxonomy" id="230819"/>
    <lineage>
        <taxon>Eukaryota</taxon>
        <taxon>Fungi</taxon>
        <taxon>Dikarya</taxon>
        <taxon>Basidiomycota</taxon>
        <taxon>Agaricomycotina</taxon>
        <taxon>Agaricomycetes</taxon>
        <taxon>Agaricomycetidae</taxon>
        <taxon>Agaricales</taxon>
        <taxon>Agaricineae</taxon>
        <taxon>Psathyrellaceae</taxon>
        <taxon>Coprinopsis</taxon>
    </lineage>
</organism>
<proteinExistence type="predicted"/>
<name>A0A5C3KUB6_COPMA</name>
<feature type="transmembrane region" description="Helical" evidence="1">
    <location>
        <begin position="57"/>
        <end position="79"/>
    </location>
</feature>
<reference evidence="2 3" key="1">
    <citation type="journal article" date="2019" name="Nat. Ecol. Evol.">
        <title>Megaphylogeny resolves global patterns of mushroom evolution.</title>
        <authorList>
            <person name="Varga T."/>
            <person name="Krizsan K."/>
            <person name="Foldi C."/>
            <person name="Dima B."/>
            <person name="Sanchez-Garcia M."/>
            <person name="Sanchez-Ramirez S."/>
            <person name="Szollosi G.J."/>
            <person name="Szarkandi J.G."/>
            <person name="Papp V."/>
            <person name="Albert L."/>
            <person name="Andreopoulos W."/>
            <person name="Angelini C."/>
            <person name="Antonin V."/>
            <person name="Barry K.W."/>
            <person name="Bougher N.L."/>
            <person name="Buchanan P."/>
            <person name="Buyck B."/>
            <person name="Bense V."/>
            <person name="Catcheside P."/>
            <person name="Chovatia M."/>
            <person name="Cooper J."/>
            <person name="Damon W."/>
            <person name="Desjardin D."/>
            <person name="Finy P."/>
            <person name="Geml J."/>
            <person name="Haridas S."/>
            <person name="Hughes K."/>
            <person name="Justo A."/>
            <person name="Karasinski D."/>
            <person name="Kautmanova I."/>
            <person name="Kiss B."/>
            <person name="Kocsube S."/>
            <person name="Kotiranta H."/>
            <person name="LaButti K.M."/>
            <person name="Lechner B.E."/>
            <person name="Liimatainen K."/>
            <person name="Lipzen A."/>
            <person name="Lukacs Z."/>
            <person name="Mihaltcheva S."/>
            <person name="Morgado L.N."/>
            <person name="Niskanen T."/>
            <person name="Noordeloos M.E."/>
            <person name="Ohm R.A."/>
            <person name="Ortiz-Santana B."/>
            <person name="Ovrebo C."/>
            <person name="Racz N."/>
            <person name="Riley R."/>
            <person name="Savchenko A."/>
            <person name="Shiryaev A."/>
            <person name="Soop K."/>
            <person name="Spirin V."/>
            <person name="Szebenyi C."/>
            <person name="Tomsovsky M."/>
            <person name="Tulloss R.E."/>
            <person name="Uehling J."/>
            <person name="Grigoriev I.V."/>
            <person name="Vagvolgyi C."/>
            <person name="Papp T."/>
            <person name="Martin F.M."/>
            <person name="Miettinen O."/>
            <person name="Hibbett D.S."/>
            <person name="Nagy L.G."/>
        </authorList>
    </citation>
    <scope>NUCLEOTIDE SEQUENCE [LARGE SCALE GENOMIC DNA]</scope>
    <source>
        <strain evidence="2 3">CBS 121175</strain>
    </source>
</reference>
<feature type="transmembrane region" description="Helical" evidence="1">
    <location>
        <begin position="20"/>
        <end position="45"/>
    </location>
</feature>
<feature type="non-terminal residue" evidence="2">
    <location>
        <position position="1"/>
    </location>
</feature>
<evidence type="ECO:0000256" key="1">
    <source>
        <dbReference type="SAM" id="Phobius"/>
    </source>
</evidence>
<sequence length="281" mass="31665">SNKYSPPGASQWDMFNESCTLNGLILAGVTYGILFTIASQSVFLFFERPKQSRSNWIIYYTFAMLVLATIGFGGNTRFIEMTFVDYRSFPGGPNAFTVAFYSYWVNMLAFGCYMVMSWLADGLVLYRFILIYDFRMIMLPIPALMYMGVIATSICLAVSMTRPGADFWSQSAVTFAIAYWSLSLALNVSLTMLISGRLFFMRRRMKKLMGSQHSTPYLSLLNMLIESAALYSVWVIVFIGLYASNSPVQHVVFPPLGQIQGIAPLLIIFRVSQGKAWTRSS</sequence>
<keyword evidence="1" id="KW-1133">Transmembrane helix</keyword>
<keyword evidence="3" id="KW-1185">Reference proteome</keyword>
<protein>
    <submittedName>
        <fullName evidence="2">Uncharacterized protein</fullName>
    </submittedName>
</protein>
<feature type="transmembrane region" description="Helical" evidence="1">
    <location>
        <begin position="99"/>
        <end position="125"/>
    </location>
</feature>
<keyword evidence="1" id="KW-0472">Membrane</keyword>
<dbReference type="STRING" id="230819.A0A5C3KUB6"/>
<dbReference type="OrthoDB" id="2905268at2759"/>
<feature type="transmembrane region" description="Helical" evidence="1">
    <location>
        <begin position="220"/>
        <end position="243"/>
    </location>
</feature>
<evidence type="ECO:0000313" key="3">
    <source>
        <dbReference type="Proteomes" id="UP000307440"/>
    </source>
</evidence>
<dbReference type="Proteomes" id="UP000307440">
    <property type="component" value="Unassembled WGS sequence"/>
</dbReference>